<accession>A0A6A4SGF4</accession>
<evidence type="ECO:0000313" key="2">
    <source>
        <dbReference type="Proteomes" id="UP000438429"/>
    </source>
</evidence>
<dbReference type="GO" id="GO:0004748">
    <property type="term" value="F:ribonucleoside-diphosphate reductase activity, thioredoxin disulfide as acceptor"/>
    <property type="evidence" value="ECO:0007669"/>
    <property type="project" value="TreeGrafter"/>
</dbReference>
<proteinExistence type="predicted"/>
<name>A0A6A4SGF4_SCOMX</name>
<dbReference type="PANTHER" id="PTHR23409:SF21">
    <property type="entry name" value="CAPSID PROTEIN"/>
    <property type="match status" value="1"/>
</dbReference>
<gene>
    <name evidence="1" type="ORF">F2P81_018547</name>
</gene>
<reference evidence="1 2" key="1">
    <citation type="submission" date="2019-06" db="EMBL/GenBank/DDBJ databases">
        <title>Draft genomes of female and male turbot (Scophthalmus maximus).</title>
        <authorList>
            <person name="Xu H."/>
            <person name="Xu X.-W."/>
            <person name="Shao C."/>
            <person name="Chen S."/>
        </authorList>
    </citation>
    <scope>NUCLEOTIDE SEQUENCE [LARGE SCALE GENOMIC DNA]</scope>
    <source>
        <strain evidence="1">Ysfricsl-2016a</strain>
        <tissue evidence="1">Blood</tissue>
    </source>
</reference>
<comment type="caution">
    <text evidence="1">The sequence shown here is derived from an EMBL/GenBank/DDBJ whole genome shotgun (WGS) entry which is preliminary data.</text>
</comment>
<dbReference type="InterPro" id="IPR000358">
    <property type="entry name" value="RNR_small_fam"/>
</dbReference>
<dbReference type="GO" id="GO:0009263">
    <property type="term" value="P:deoxyribonucleotide biosynthetic process"/>
    <property type="evidence" value="ECO:0007669"/>
    <property type="project" value="InterPro"/>
</dbReference>
<dbReference type="PANTHER" id="PTHR23409">
    <property type="entry name" value="RIBONUCLEOSIDE-DIPHOSPHATE REDUCTASE SMALL CHAIN"/>
    <property type="match status" value="1"/>
</dbReference>
<organism evidence="1 2">
    <name type="scientific">Scophthalmus maximus</name>
    <name type="common">Turbot</name>
    <name type="synonym">Psetta maxima</name>
    <dbReference type="NCBI Taxonomy" id="52904"/>
    <lineage>
        <taxon>Eukaryota</taxon>
        <taxon>Metazoa</taxon>
        <taxon>Chordata</taxon>
        <taxon>Craniata</taxon>
        <taxon>Vertebrata</taxon>
        <taxon>Euteleostomi</taxon>
        <taxon>Actinopterygii</taxon>
        <taxon>Neopterygii</taxon>
        <taxon>Teleostei</taxon>
        <taxon>Neoteleostei</taxon>
        <taxon>Acanthomorphata</taxon>
        <taxon>Carangaria</taxon>
        <taxon>Pleuronectiformes</taxon>
        <taxon>Pleuronectoidei</taxon>
        <taxon>Scophthalmidae</taxon>
        <taxon>Scophthalmus</taxon>
    </lineage>
</organism>
<sequence length="164" mass="18392">MDLNDTLPHLRLKITNVDSSDLVADAPVALINYPLNTIFSQCNVVLRDRLISQSSTIHPYRSMIETLLSFSEQSLKTQFSAGLIYKDTAGAVDSVVIPHSPNRGFERRGRFTANSREVHLLGPLHADIFFSKRFLLNSVDLRIKLSRANDAFALMCPANTNYKL</sequence>
<dbReference type="GO" id="GO:0005829">
    <property type="term" value="C:cytosol"/>
    <property type="evidence" value="ECO:0007669"/>
    <property type="project" value="TreeGrafter"/>
</dbReference>
<protein>
    <submittedName>
        <fullName evidence="1">Uncharacterized protein</fullName>
    </submittedName>
</protein>
<dbReference type="EMBL" id="VEVO01000016">
    <property type="protein sequence ID" value="KAF0029442.1"/>
    <property type="molecule type" value="Genomic_DNA"/>
</dbReference>
<dbReference type="AlphaFoldDB" id="A0A6A4SGF4"/>
<evidence type="ECO:0000313" key="1">
    <source>
        <dbReference type="EMBL" id="KAF0029442.1"/>
    </source>
</evidence>
<dbReference type="Proteomes" id="UP000438429">
    <property type="component" value="Unassembled WGS sequence"/>
</dbReference>